<dbReference type="GO" id="GO:0022627">
    <property type="term" value="C:cytosolic small ribosomal subunit"/>
    <property type="evidence" value="ECO:0007669"/>
    <property type="project" value="TreeGrafter"/>
</dbReference>
<gene>
    <name evidence="4 6" type="primary">rpsR</name>
    <name evidence="6" type="ORF">COV08_00660</name>
</gene>
<dbReference type="HAMAP" id="MF_00270">
    <property type="entry name" value="Ribosomal_bS18"/>
    <property type="match status" value="1"/>
</dbReference>
<dbReference type="GO" id="GO:0006412">
    <property type="term" value="P:translation"/>
    <property type="evidence" value="ECO:0007669"/>
    <property type="project" value="UniProtKB-UniRule"/>
</dbReference>
<dbReference type="PANTHER" id="PTHR13479:SF40">
    <property type="entry name" value="SMALL RIBOSOMAL SUBUNIT PROTEIN BS18M"/>
    <property type="match status" value="1"/>
</dbReference>
<evidence type="ECO:0000256" key="5">
    <source>
        <dbReference type="RuleBase" id="RU003910"/>
    </source>
</evidence>
<comment type="caution">
    <text evidence="6">The sequence shown here is derived from an EMBL/GenBank/DDBJ whole genome shotgun (WGS) entry which is preliminary data.</text>
</comment>
<evidence type="ECO:0000256" key="1">
    <source>
        <dbReference type="ARBA" id="ARBA00005589"/>
    </source>
</evidence>
<keyword evidence="2 4" id="KW-0689">Ribosomal protein</keyword>
<dbReference type="InterPro" id="IPR036870">
    <property type="entry name" value="Ribosomal_bS18_sf"/>
</dbReference>
<reference evidence="6 7" key="1">
    <citation type="submission" date="2017-09" db="EMBL/GenBank/DDBJ databases">
        <title>Depth-based differentiation of microbial function through sediment-hosted aquifers and enrichment of novel symbionts in the deep terrestrial subsurface.</title>
        <authorList>
            <person name="Probst A.J."/>
            <person name="Ladd B."/>
            <person name="Jarett J.K."/>
            <person name="Geller-Mcgrath D.E."/>
            <person name="Sieber C.M."/>
            <person name="Emerson J.B."/>
            <person name="Anantharaman K."/>
            <person name="Thomas B.C."/>
            <person name="Malmstrom R."/>
            <person name="Stieglmeier M."/>
            <person name="Klingl A."/>
            <person name="Woyke T."/>
            <person name="Ryan C.M."/>
            <person name="Banfield J.F."/>
        </authorList>
    </citation>
    <scope>NUCLEOTIDE SEQUENCE [LARGE SCALE GENOMIC DNA]</scope>
    <source>
        <strain evidence="6">CG10_big_fil_rev_8_21_14_0_10_49_38</strain>
    </source>
</reference>
<dbReference type="InterPro" id="IPR001648">
    <property type="entry name" value="Ribosomal_bS18"/>
</dbReference>
<evidence type="ECO:0000313" key="6">
    <source>
        <dbReference type="EMBL" id="PIR46294.1"/>
    </source>
</evidence>
<evidence type="ECO:0000256" key="4">
    <source>
        <dbReference type="HAMAP-Rule" id="MF_00270"/>
    </source>
</evidence>
<keyword evidence="4" id="KW-0699">rRNA-binding</keyword>
<dbReference type="Gene3D" id="4.10.640.10">
    <property type="entry name" value="Ribosomal protein S18"/>
    <property type="match status" value="1"/>
</dbReference>
<keyword evidence="4" id="KW-0694">RNA-binding</keyword>
<dbReference type="Pfam" id="PF01084">
    <property type="entry name" value="Ribosomal_S18"/>
    <property type="match status" value="1"/>
</dbReference>
<dbReference type="PANTHER" id="PTHR13479">
    <property type="entry name" value="30S RIBOSOMAL PROTEIN S18"/>
    <property type="match status" value="1"/>
</dbReference>
<sequence length="76" mass="8963">MMIKKTNQRDTRQCQFCVNNAKTIDYKDVELLKHYLDTHMRISKHRRTGVCAKHQRALSQAIKRARFMALLPYLAG</sequence>
<evidence type="ECO:0000256" key="2">
    <source>
        <dbReference type="ARBA" id="ARBA00022980"/>
    </source>
</evidence>
<dbReference type="Proteomes" id="UP000230431">
    <property type="component" value="Unassembled WGS sequence"/>
</dbReference>
<comment type="function">
    <text evidence="4">Binds as a heterodimer with protein bS6 to the central domain of the 16S rRNA, where it helps stabilize the platform of the 30S subunit.</text>
</comment>
<comment type="subunit">
    <text evidence="4">Part of the 30S ribosomal subunit. Forms a tight heterodimer with protein bS6.</text>
</comment>
<dbReference type="PRINTS" id="PR00974">
    <property type="entry name" value="RIBOSOMALS18"/>
</dbReference>
<name>A0A2H0RJW0_9BACT</name>
<organism evidence="6 7">
    <name type="scientific">Candidatus Vogelbacteria bacterium CG10_big_fil_rev_8_21_14_0_10_49_38</name>
    <dbReference type="NCBI Taxonomy" id="1975043"/>
    <lineage>
        <taxon>Bacteria</taxon>
        <taxon>Candidatus Vogeliibacteriota</taxon>
    </lineage>
</organism>
<keyword evidence="3 4" id="KW-0687">Ribonucleoprotein</keyword>
<dbReference type="GO" id="GO:0070181">
    <property type="term" value="F:small ribosomal subunit rRNA binding"/>
    <property type="evidence" value="ECO:0007669"/>
    <property type="project" value="TreeGrafter"/>
</dbReference>
<dbReference type="NCBIfam" id="TIGR00165">
    <property type="entry name" value="S18"/>
    <property type="match status" value="1"/>
</dbReference>
<evidence type="ECO:0000256" key="3">
    <source>
        <dbReference type="ARBA" id="ARBA00023274"/>
    </source>
</evidence>
<dbReference type="AlphaFoldDB" id="A0A2H0RJW0"/>
<proteinExistence type="inferred from homology"/>
<dbReference type="SUPFAM" id="SSF46911">
    <property type="entry name" value="Ribosomal protein S18"/>
    <property type="match status" value="1"/>
</dbReference>
<dbReference type="GO" id="GO:0003735">
    <property type="term" value="F:structural constituent of ribosome"/>
    <property type="evidence" value="ECO:0007669"/>
    <property type="project" value="InterPro"/>
</dbReference>
<evidence type="ECO:0000313" key="7">
    <source>
        <dbReference type="Proteomes" id="UP000230431"/>
    </source>
</evidence>
<comment type="similarity">
    <text evidence="1 4 5">Belongs to the bacterial ribosomal protein bS18 family.</text>
</comment>
<protein>
    <recommendedName>
        <fullName evidence="4">Small ribosomal subunit protein bS18</fullName>
    </recommendedName>
</protein>
<accession>A0A2H0RJW0</accession>
<dbReference type="EMBL" id="PCYK01000004">
    <property type="protein sequence ID" value="PIR46294.1"/>
    <property type="molecule type" value="Genomic_DNA"/>
</dbReference>